<protein>
    <submittedName>
        <fullName evidence="1">Uncharacterized protein</fullName>
    </submittedName>
</protein>
<proteinExistence type="predicted"/>
<reference evidence="1" key="1">
    <citation type="submission" date="2020-05" db="EMBL/GenBank/DDBJ databases">
        <authorList>
            <person name="Chiriac C."/>
            <person name="Salcher M."/>
            <person name="Ghai R."/>
            <person name="Kavagutti S V."/>
        </authorList>
    </citation>
    <scope>NUCLEOTIDE SEQUENCE</scope>
</reference>
<evidence type="ECO:0000313" key="1">
    <source>
        <dbReference type="EMBL" id="CAB4201932.1"/>
    </source>
</evidence>
<organism evidence="1">
    <name type="scientific">uncultured Caudovirales phage</name>
    <dbReference type="NCBI Taxonomy" id="2100421"/>
    <lineage>
        <taxon>Viruses</taxon>
        <taxon>Duplodnaviria</taxon>
        <taxon>Heunggongvirae</taxon>
        <taxon>Uroviricota</taxon>
        <taxon>Caudoviricetes</taxon>
        <taxon>Peduoviridae</taxon>
        <taxon>Maltschvirus</taxon>
        <taxon>Maltschvirus maltsch</taxon>
    </lineage>
</organism>
<dbReference type="EMBL" id="LR797310">
    <property type="protein sequence ID" value="CAB4201932.1"/>
    <property type="molecule type" value="Genomic_DNA"/>
</dbReference>
<sequence>MTAFLPSSAGDFPAEVRERLDRMESAARMSDVGGAGGSIFTTTTPVVGSTFLDPVGFLPGPACTIQVPPSHRLLVTMSMTATVNITADATPITASIEATVESTSGAVITASAINGLLWEVTSITNQPLVSKITLSRQVLFSDLDALPTRLKMSYRASTTNPGKSVLQVLNRTISAVAL</sequence>
<accession>A0A6J5S4N0</accession>
<gene>
    <name evidence="1" type="ORF">UFOVP1360_9</name>
</gene>
<name>A0A6J5S4N0_9CAUD</name>